<name>D7EKR1_TRICA</name>
<gene>
    <name evidence="1" type="primary">GLEAN_12959</name>
    <name evidence="1" type="ORF">TcasGA2_TC012959</name>
</gene>
<accession>D7EKR1</accession>
<sequence>MNGALTKSWVETVEDLLNKLFYQLMLKLKTMERVEQRDPR</sequence>
<evidence type="ECO:0000313" key="1">
    <source>
        <dbReference type="EMBL" id="EFA11640.1"/>
    </source>
</evidence>
<reference evidence="1 2" key="1">
    <citation type="journal article" date="2008" name="Nature">
        <title>The genome of the model beetle and pest Tribolium castaneum.</title>
        <authorList>
            <consortium name="Tribolium Genome Sequencing Consortium"/>
            <person name="Richards S."/>
            <person name="Gibbs R.A."/>
            <person name="Weinstock G.M."/>
            <person name="Brown S.J."/>
            <person name="Denell R."/>
            <person name="Beeman R.W."/>
            <person name="Gibbs R."/>
            <person name="Beeman R.W."/>
            <person name="Brown S.J."/>
            <person name="Bucher G."/>
            <person name="Friedrich M."/>
            <person name="Grimmelikhuijzen C.J."/>
            <person name="Klingler M."/>
            <person name="Lorenzen M."/>
            <person name="Richards S."/>
            <person name="Roth S."/>
            <person name="Schroder R."/>
            <person name="Tautz D."/>
            <person name="Zdobnov E.M."/>
            <person name="Muzny D."/>
            <person name="Gibbs R.A."/>
            <person name="Weinstock G.M."/>
            <person name="Attaway T."/>
            <person name="Bell S."/>
            <person name="Buhay C.J."/>
            <person name="Chandrabose M.N."/>
            <person name="Chavez D."/>
            <person name="Clerk-Blankenburg K.P."/>
            <person name="Cree A."/>
            <person name="Dao M."/>
            <person name="Davis C."/>
            <person name="Chacko J."/>
            <person name="Dinh H."/>
            <person name="Dugan-Rocha S."/>
            <person name="Fowler G."/>
            <person name="Garner T.T."/>
            <person name="Garnes J."/>
            <person name="Gnirke A."/>
            <person name="Hawes A."/>
            <person name="Hernandez J."/>
            <person name="Hines S."/>
            <person name="Holder M."/>
            <person name="Hume J."/>
            <person name="Jhangiani S.N."/>
            <person name="Joshi V."/>
            <person name="Khan Z.M."/>
            <person name="Jackson L."/>
            <person name="Kovar C."/>
            <person name="Kowis A."/>
            <person name="Lee S."/>
            <person name="Lewis L.R."/>
            <person name="Margolis J."/>
            <person name="Morgan M."/>
            <person name="Nazareth L.V."/>
            <person name="Nguyen N."/>
            <person name="Okwuonu G."/>
            <person name="Parker D."/>
            <person name="Richards S."/>
            <person name="Ruiz S.J."/>
            <person name="Santibanez J."/>
            <person name="Savard J."/>
            <person name="Scherer S.E."/>
            <person name="Schneider B."/>
            <person name="Sodergren E."/>
            <person name="Tautz D."/>
            <person name="Vattahil S."/>
            <person name="Villasana D."/>
            <person name="White C.S."/>
            <person name="Wright R."/>
            <person name="Park Y."/>
            <person name="Beeman R.W."/>
            <person name="Lord J."/>
            <person name="Oppert B."/>
            <person name="Lorenzen M."/>
            <person name="Brown S."/>
            <person name="Wang L."/>
            <person name="Savard J."/>
            <person name="Tautz D."/>
            <person name="Richards S."/>
            <person name="Weinstock G."/>
            <person name="Gibbs R.A."/>
            <person name="Liu Y."/>
            <person name="Worley K."/>
            <person name="Weinstock G."/>
            <person name="Elsik C.G."/>
            <person name="Reese J.T."/>
            <person name="Elhaik E."/>
            <person name="Landan G."/>
            <person name="Graur D."/>
            <person name="Arensburger P."/>
            <person name="Atkinson P."/>
            <person name="Beeman R.W."/>
            <person name="Beidler J."/>
            <person name="Brown S.J."/>
            <person name="Demuth J.P."/>
            <person name="Drury D.W."/>
            <person name="Du Y.Z."/>
            <person name="Fujiwara H."/>
            <person name="Lorenzen M."/>
            <person name="Maselli V."/>
            <person name="Osanai M."/>
            <person name="Park Y."/>
            <person name="Robertson H.M."/>
            <person name="Tu Z."/>
            <person name="Wang J.J."/>
            <person name="Wang S."/>
            <person name="Richards S."/>
            <person name="Song H."/>
            <person name="Zhang L."/>
            <person name="Sodergren E."/>
            <person name="Werner D."/>
            <person name="Stanke M."/>
            <person name="Morgenstern B."/>
            <person name="Solovyev V."/>
            <person name="Kosarev P."/>
            <person name="Brown G."/>
            <person name="Chen H.C."/>
            <person name="Ermolaeva O."/>
            <person name="Hlavina W."/>
            <person name="Kapustin Y."/>
            <person name="Kiryutin B."/>
            <person name="Kitts P."/>
            <person name="Maglott D."/>
            <person name="Pruitt K."/>
            <person name="Sapojnikov V."/>
            <person name="Souvorov A."/>
            <person name="Mackey A.J."/>
            <person name="Waterhouse R.M."/>
            <person name="Wyder S."/>
            <person name="Zdobnov E.M."/>
            <person name="Zdobnov E.M."/>
            <person name="Wyder S."/>
            <person name="Kriventseva E.V."/>
            <person name="Kadowaki T."/>
            <person name="Bork P."/>
            <person name="Aranda M."/>
            <person name="Bao R."/>
            <person name="Beermann A."/>
            <person name="Berns N."/>
            <person name="Bolognesi R."/>
            <person name="Bonneton F."/>
            <person name="Bopp D."/>
            <person name="Brown S.J."/>
            <person name="Bucher G."/>
            <person name="Butts T."/>
            <person name="Chaumot A."/>
            <person name="Denell R.E."/>
            <person name="Ferrier D.E."/>
            <person name="Friedrich M."/>
            <person name="Gordon C.M."/>
            <person name="Jindra M."/>
            <person name="Klingler M."/>
            <person name="Lan Q."/>
            <person name="Lattorff H.M."/>
            <person name="Laudet V."/>
            <person name="von Levetsow C."/>
            <person name="Liu Z."/>
            <person name="Lutz R."/>
            <person name="Lynch J.A."/>
            <person name="da Fonseca R.N."/>
            <person name="Posnien N."/>
            <person name="Reuter R."/>
            <person name="Roth S."/>
            <person name="Savard J."/>
            <person name="Schinko J.B."/>
            <person name="Schmitt C."/>
            <person name="Schoppmeier M."/>
            <person name="Schroder R."/>
            <person name="Shippy T.D."/>
            <person name="Simonnet F."/>
            <person name="Marques-Souza H."/>
            <person name="Tautz D."/>
            <person name="Tomoyasu Y."/>
            <person name="Trauner J."/>
            <person name="Van der Zee M."/>
            <person name="Vervoort M."/>
            <person name="Wittkopp N."/>
            <person name="Wimmer E.A."/>
            <person name="Yang X."/>
            <person name="Jones A.K."/>
            <person name="Sattelle D.B."/>
            <person name="Ebert P.R."/>
            <person name="Nelson D."/>
            <person name="Scott J.G."/>
            <person name="Beeman R.W."/>
            <person name="Muthukrishnan S."/>
            <person name="Kramer K.J."/>
            <person name="Arakane Y."/>
            <person name="Beeman R.W."/>
            <person name="Zhu Q."/>
            <person name="Hogenkamp D."/>
            <person name="Dixit R."/>
            <person name="Oppert B."/>
            <person name="Jiang H."/>
            <person name="Zou Z."/>
            <person name="Marshall J."/>
            <person name="Elpidina E."/>
            <person name="Vinokurov K."/>
            <person name="Oppert C."/>
            <person name="Zou Z."/>
            <person name="Evans J."/>
            <person name="Lu Z."/>
            <person name="Zhao P."/>
            <person name="Sumathipala N."/>
            <person name="Altincicek B."/>
            <person name="Vilcinskas A."/>
            <person name="Williams M."/>
            <person name="Hultmark D."/>
            <person name="Hetru C."/>
            <person name="Jiang H."/>
            <person name="Grimmelikhuijzen C.J."/>
            <person name="Hauser F."/>
            <person name="Cazzamali G."/>
            <person name="Williamson M."/>
            <person name="Park Y."/>
            <person name="Li B."/>
            <person name="Tanaka Y."/>
            <person name="Predel R."/>
            <person name="Neupert S."/>
            <person name="Schachtner J."/>
            <person name="Verleyen P."/>
            <person name="Raible F."/>
            <person name="Bork P."/>
            <person name="Friedrich M."/>
            <person name="Walden K.K."/>
            <person name="Robertson H.M."/>
            <person name="Angeli S."/>
            <person name="Foret S."/>
            <person name="Bucher G."/>
            <person name="Schuetz S."/>
            <person name="Maleszka R."/>
            <person name="Wimmer E.A."/>
            <person name="Beeman R.W."/>
            <person name="Lorenzen M."/>
            <person name="Tomoyasu Y."/>
            <person name="Miller S.C."/>
            <person name="Grossmann D."/>
            <person name="Bucher G."/>
        </authorList>
    </citation>
    <scope>NUCLEOTIDE SEQUENCE [LARGE SCALE GENOMIC DNA]</scope>
    <source>
        <strain evidence="1 2">Georgia GA2</strain>
    </source>
</reference>
<keyword evidence="2" id="KW-1185">Reference proteome</keyword>
<organism evidence="1 2">
    <name type="scientific">Tribolium castaneum</name>
    <name type="common">Red flour beetle</name>
    <dbReference type="NCBI Taxonomy" id="7070"/>
    <lineage>
        <taxon>Eukaryota</taxon>
        <taxon>Metazoa</taxon>
        <taxon>Ecdysozoa</taxon>
        <taxon>Arthropoda</taxon>
        <taxon>Hexapoda</taxon>
        <taxon>Insecta</taxon>
        <taxon>Pterygota</taxon>
        <taxon>Neoptera</taxon>
        <taxon>Endopterygota</taxon>
        <taxon>Coleoptera</taxon>
        <taxon>Polyphaga</taxon>
        <taxon>Cucujiformia</taxon>
        <taxon>Tenebrionidae</taxon>
        <taxon>Tenebrionidae incertae sedis</taxon>
        <taxon>Tribolium</taxon>
    </lineage>
</organism>
<dbReference type="EMBL" id="KQ971637">
    <property type="protein sequence ID" value="EFA11640.1"/>
    <property type="molecule type" value="Genomic_DNA"/>
</dbReference>
<evidence type="ECO:0000313" key="2">
    <source>
        <dbReference type="Proteomes" id="UP000007266"/>
    </source>
</evidence>
<reference evidence="1 2" key="2">
    <citation type="journal article" date="2010" name="Nucleic Acids Res.">
        <title>BeetleBase in 2010: revisions to provide comprehensive genomic information for Tribolium castaneum.</title>
        <authorList>
            <person name="Kim H.S."/>
            <person name="Murphy T."/>
            <person name="Xia J."/>
            <person name="Caragea D."/>
            <person name="Park Y."/>
            <person name="Beeman R.W."/>
            <person name="Lorenzen M.D."/>
            <person name="Butcher S."/>
            <person name="Manak J.R."/>
            <person name="Brown S.J."/>
        </authorList>
    </citation>
    <scope>NUCLEOTIDE SEQUENCE [LARGE SCALE GENOMIC DNA]</scope>
    <source>
        <strain evidence="1 2">Georgia GA2</strain>
    </source>
</reference>
<dbReference type="AlphaFoldDB" id="D7EKR1"/>
<dbReference type="Proteomes" id="UP000007266">
    <property type="component" value="Unassembled WGS sequence"/>
</dbReference>
<dbReference type="InParanoid" id="D7EKR1"/>
<dbReference type="HOGENOM" id="CLU_3300041_0_0_1"/>
<protein>
    <submittedName>
        <fullName evidence="1">Uncharacterized protein</fullName>
    </submittedName>
</protein>
<proteinExistence type="predicted"/>